<organism evidence="3 5">
    <name type="scientific">Streptomyces griseoviridis</name>
    <dbReference type="NCBI Taxonomy" id="45398"/>
    <lineage>
        <taxon>Bacteria</taxon>
        <taxon>Bacillati</taxon>
        <taxon>Actinomycetota</taxon>
        <taxon>Actinomycetes</taxon>
        <taxon>Kitasatosporales</taxon>
        <taxon>Streptomycetaceae</taxon>
        <taxon>Streptomyces</taxon>
    </lineage>
</organism>
<dbReference type="EMBL" id="CP029078">
    <property type="protein sequence ID" value="QCN84028.1"/>
    <property type="molecule type" value="Genomic_DNA"/>
</dbReference>
<dbReference type="OrthoDB" id="3874088at2"/>
<evidence type="ECO:0000259" key="2">
    <source>
        <dbReference type="Pfam" id="PF06527"/>
    </source>
</evidence>
<gene>
    <name evidence="4" type="ORF">DDJ31_02800</name>
    <name evidence="3" type="ORF">ELQ87_36440</name>
</gene>
<name>A0A3Q9L109_STRGD</name>
<proteinExistence type="predicted"/>
<evidence type="ECO:0000313" key="5">
    <source>
        <dbReference type="Proteomes" id="UP000271291"/>
    </source>
</evidence>
<dbReference type="EMBL" id="CP034687">
    <property type="protein sequence ID" value="AZS89122.1"/>
    <property type="molecule type" value="Genomic_DNA"/>
</dbReference>
<feature type="compositionally biased region" description="Polar residues" evidence="1">
    <location>
        <begin position="412"/>
        <end position="421"/>
    </location>
</feature>
<dbReference type="InterPro" id="IPR009492">
    <property type="entry name" value="TniQ"/>
</dbReference>
<feature type="region of interest" description="Disordered" evidence="1">
    <location>
        <begin position="404"/>
        <end position="471"/>
    </location>
</feature>
<sequence>MAELHSHDRPLARSLDPLPGESLGGYLLRLAHRLRLSPIRLARLTGRTRPSTTQLGRRLLLDLDTRAFAHTARLSEEEATALTLVPWSDRYPPIARLRPGSGAQVSRDDWLFNDHPRYCPRCLAGDGTAVQQQHGGPWKKAWHLPVAFACPVHQVFLQDDCPRSHWINRAVTLLVGQPADAALHPAQCRHPVQRAGPGRKGPSCGTRLDQLRSTSSARPSMNMLRTQQRLLDFLEPHQAAADAASGFTDLRVVTAALCVSWPLGRDHIEPDSQDSVGKHIKALGGGTRPVRDRPPSDPVAAAGLLTAAVRLLDDPDLHELVDHARAARPGSASRAPWVHVFERHHSSCSDRLRQAIAPLTRTYRRTGPRGARIPERQGGYRPEHIPAFLEERWYQERLAPLQRSTRKRSPYAVSQPSSLSNRLLAGRRVTPQTSSASTLPEASSWPRARSCGGSEMGRMPSTPLCTTWPKELDRATDPTNYQRRREVLRSWSLSSEIWNEIITRLRPVPGPVRPNLDDRVRQEASAFVWAYVTGGEPLFAPRHVEAEQPPEVRPVWRERRADTWFQLSRPDALNHYTALRRLLCQHGDALIEKIEPGTSMPIR</sequence>
<evidence type="ECO:0000313" key="6">
    <source>
        <dbReference type="Proteomes" id="UP000501753"/>
    </source>
</evidence>
<evidence type="ECO:0000256" key="1">
    <source>
        <dbReference type="SAM" id="MobiDB-lite"/>
    </source>
</evidence>
<dbReference type="AlphaFoldDB" id="A0A3Q9L109"/>
<dbReference type="Pfam" id="PF06527">
    <property type="entry name" value="TniQ"/>
    <property type="match status" value="1"/>
</dbReference>
<accession>A0A3Q9L109</accession>
<feature type="compositionally biased region" description="Polar residues" evidence="1">
    <location>
        <begin position="430"/>
        <end position="441"/>
    </location>
</feature>
<feature type="domain" description="TniQ" evidence="2">
    <location>
        <begin position="14"/>
        <end position="157"/>
    </location>
</feature>
<keyword evidence="6" id="KW-1185">Reference proteome</keyword>
<dbReference type="KEGG" id="sgd:ELQ87_36440"/>
<reference evidence="3 5" key="2">
    <citation type="submission" date="2018-12" db="EMBL/GenBank/DDBJ databases">
        <title>Streptomyces griseoviridis F1-27 complete genome.</title>
        <authorList>
            <person name="Mariita R.M."/>
            <person name="Sello J.K."/>
        </authorList>
    </citation>
    <scope>NUCLEOTIDE SEQUENCE [LARGE SCALE GENOMIC DNA]</scope>
    <source>
        <strain evidence="3 5">F1-27</strain>
    </source>
</reference>
<reference evidence="4 6" key="1">
    <citation type="submission" date="2018-04" db="EMBL/GenBank/DDBJ databases">
        <title>Complete genome sequences of Streptomyces griseoviridis K61 and characterization of antagonistic properties of biological control agents.</title>
        <authorList>
            <person name="Mariita R.M."/>
            <person name="Sello J.K."/>
        </authorList>
    </citation>
    <scope>NUCLEOTIDE SEQUENCE [LARGE SCALE GENOMIC DNA]</scope>
    <source>
        <strain evidence="4 6">K61</strain>
    </source>
</reference>
<dbReference type="Proteomes" id="UP000501753">
    <property type="component" value="Chromosome"/>
</dbReference>
<evidence type="ECO:0000313" key="3">
    <source>
        <dbReference type="EMBL" id="AZS89122.1"/>
    </source>
</evidence>
<protein>
    <recommendedName>
        <fullName evidence="2">TniQ domain-containing protein</fullName>
    </recommendedName>
</protein>
<evidence type="ECO:0000313" key="4">
    <source>
        <dbReference type="EMBL" id="QCN84028.1"/>
    </source>
</evidence>
<dbReference type="Proteomes" id="UP000271291">
    <property type="component" value="Chromosome"/>
</dbReference>